<organism evidence="1 2">
    <name type="scientific">Triticum urartu</name>
    <name type="common">Red wild einkorn</name>
    <name type="synonym">Crithodium urartu</name>
    <dbReference type="NCBI Taxonomy" id="4572"/>
    <lineage>
        <taxon>Eukaryota</taxon>
        <taxon>Viridiplantae</taxon>
        <taxon>Streptophyta</taxon>
        <taxon>Embryophyta</taxon>
        <taxon>Tracheophyta</taxon>
        <taxon>Spermatophyta</taxon>
        <taxon>Magnoliopsida</taxon>
        <taxon>Liliopsida</taxon>
        <taxon>Poales</taxon>
        <taxon>Poaceae</taxon>
        <taxon>BOP clade</taxon>
        <taxon>Pooideae</taxon>
        <taxon>Triticodae</taxon>
        <taxon>Triticeae</taxon>
        <taxon>Triticinae</taxon>
        <taxon>Triticum</taxon>
    </lineage>
</organism>
<dbReference type="Proteomes" id="UP000015106">
    <property type="component" value="Chromosome 6"/>
</dbReference>
<proteinExistence type="predicted"/>
<evidence type="ECO:0000313" key="2">
    <source>
        <dbReference type="Proteomes" id="UP000015106"/>
    </source>
</evidence>
<reference evidence="2" key="1">
    <citation type="journal article" date="2013" name="Nature">
        <title>Draft genome of the wheat A-genome progenitor Triticum urartu.</title>
        <authorList>
            <person name="Ling H.Q."/>
            <person name="Zhao S."/>
            <person name="Liu D."/>
            <person name="Wang J."/>
            <person name="Sun H."/>
            <person name="Zhang C."/>
            <person name="Fan H."/>
            <person name="Li D."/>
            <person name="Dong L."/>
            <person name="Tao Y."/>
            <person name="Gao C."/>
            <person name="Wu H."/>
            <person name="Li Y."/>
            <person name="Cui Y."/>
            <person name="Guo X."/>
            <person name="Zheng S."/>
            <person name="Wang B."/>
            <person name="Yu K."/>
            <person name="Liang Q."/>
            <person name="Yang W."/>
            <person name="Lou X."/>
            <person name="Chen J."/>
            <person name="Feng M."/>
            <person name="Jian J."/>
            <person name="Zhang X."/>
            <person name="Luo G."/>
            <person name="Jiang Y."/>
            <person name="Liu J."/>
            <person name="Wang Z."/>
            <person name="Sha Y."/>
            <person name="Zhang B."/>
            <person name="Wu H."/>
            <person name="Tang D."/>
            <person name="Shen Q."/>
            <person name="Xue P."/>
            <person name="Zou S."/>
            <person name="Wang X."/>
            <person name="Liu X."/>
            <person name="Wang F."/>
            <person name="Yang Y."/>
            <person name="An X."/>
            <person name="Dong Z."/>
            <person name="Zhang K."/>
            <person name="Zhang X."/>
            <person name="Luo M.C."/>
            <person name="Dvorak J."/>
            <person name="Tong Y."/>
            <person name="Wang J."/>
            <person name="Yang H."/>
            <person name="Li Z."/>
            <person name="Wang D."/>
            <person name="Zhang A."/>
            <person name="Wang J."/>
        </authorList>
    </citation>
    <scope>NUCLEOTIDE SEQUENCE</scope>
    <source>
        <strain evidence="2">cv. G1812</strain>
    </source>
</reference>
<accession>A0A8R7QTH6</accession>
<protein>
    <submittedName>
        <fullName evidence="1">Uncharacterized protein</fullName>
    </submittedName>
</protein>
<name>A0A8R7QTH6_TRIUA</name>
<evidence type="ECO:0000313" key="1">
    <source>
        <dbReference type="EnsemblPlants" id="TuG1812G0600002322.01.T01.cds339577"/>
    </source>
</evidence>
<dbReference type="Gramene" id="TuG1812G0600002322.01.T01">
    <property type="protein sequence ID" value="TuG1812G0600002322.01.T01.cds339577"/>
    <property type="gene ID" value="TuG1812G0600002322.01"/>
</dbReference>
<reference evidence="1" key="3">
    <citation type="submission" date="2022-06" db="UniProtKB">
        <authorList>
            <consortium name="EnsemblPlants"/>
        </authorList>
    </citation>
    <scope>IDENTIFICATION</scope>
</reference>
<keyword evidence="2" id="KW-1185">Reference proteome</keyword>
<reference evidence="1" key="2">
    <citation type="submission" date="2018-03" db="EMBL/GenBank/DDBJ databases">
        <title>The Triticum urartu genome reveals the dynamic nature of wheat genome evolution.</title>
        <authorList>
            <person name="Ling H."/>
            <person name="Ma B."/>
            <person name="Shi X."/>
            <person name="Liu H."/>
            <person name="Dong L."/>
            <person name="Sun H."/>
            <person name="Cao Y."/>
            <person name="Gao Q."/>
            <person name="Zheng S."/>
            <person name="Li Y."/>
            <person name="Yu Y."/>
            <person name="Du H."/>
            <person name="Qi M."/>
            <person name="Li Y."/>
            <person name="Yu H."/>
            <person name="Cui Y."/>
            <person name="Wang N."/>
            <person name="Chen C."/>
            <person name="Wu H."/>
            <person name="Zhao Y."/>
            <person name="Zhang J."/>
            <person name="Li Y."/>
            <person name="Zhou W."/>
            <person name="Zhang B."/>
            <person name="Hu W."/>
            <person name="Eijk M."/>
            <person name="Tang J."/>
            <person name="Witsenboer H."/>
            <person name="Zhao S."/>
            <person name="Li Z."/>
            <person name="Zhang A."/>
            <person name="Wang D."/>
            <person name="Liang C."/>
        </authorList>
    </citation>
    <scope>NUCLEOTIDE SEQUENCE [LARGE SCALE GENOMIC DNA]</scope>
    <source>
        <strain evidence="1">cv. G1812</strain>
    </source>
</reference>
<dbReference type="EnsemblPlants" id="TuG1812G0600002322.01.T01">
    <property type="protein sequence ID" value="TuG1812G0600002322.01.T01.cds339577"/>
    <property type="gene ID" value="TuG1812G0600002322.01"/>
</dbReference>
<sequence>MAQMNRGSLDSANPTLRSWSLRWHRCQASDCSLILDRSTEQVSTSTVSVST</sequence>
<dbReference type="AlphaFoldDB" id="A0A8R7QTH6"/>